<feature type="chain" id="PRO_5046728648" description="VWFA domain-containing protein" evidence="10">
    <location>
        <begin position="27"/>
        <end position="1068"/>
    </location>
</feature>
<evidence type="ECO:0000256" key="9">
    <source>
        <dbReference type="SAM" id="Phobius"/>
    </source>
</evidence>
<comment type="subcellular location">
    <subcellularLocation>
        <location evidence="1">Membrane</location>
        <topology evidence="1">Single-pass type I membrane protein</topology>
    </subcellularLocation>
</comment>
<keyword evidence="5 10" id="KW-0732">Signal</keyword>
<keyword evidence="7 9" id="KW-0472">Membrane</keyword>
<evidence type="ECO:0000256" key="8">
    <source>
        <dbReference type="SAM" id="MobiDB-lite"/>
    </source>
</evidence>
<reference evidence="13" key="1">
    <citation type="submission" date="2025-08" db="UniProtKB">
        <authorList>
            <consortium name="RefSeq"/>
        </authorList>
    </citation>
    <scope>IDENTIFICATION</scope>
    <source>
        <tissue evidence="13">Cell line</tissue>
    </source>
</reference>
<dbReference type="Proteomes" id="UP001652641">
    <property type="component" value="Chromosome 4"/>
</dbReference>
<dbReference type="InterPro" id="IPR008400">
    <property type="entry name" value="Anthrax_toxin_rcpt_extracel"/>
</dbReference>
<dbReference type="PANTHER" id="PTHR16059:SF16">
    <property type="entry name" value="ANTHRAX TOXIN RECEPTOR-LIKE"/>
    <property type="match status" value="1"/>
</dbReference>
<keyword evidence="12" id="KW-1185">Reference proteome</keyword>
<dbReference type="PANTHER" id="PTHR16059">
    <property type="entry name" value="ANTHRAX TOXIN RECEPTOR"/>
    <property type="match status" value="1"/>
</dbReference>
<keyword evidence="6 9" id="KW-1133">Transmembrane helix</keyword>
<feature type="region of interest" description="Disordered" evidence="8">
    <location>
        <begin position="28"/>
        <end position="82"/>
    </location>
</feature>
<evidence type="ECO:0000256" key="1">
    <source>
        <dbReference type="ARBA" id="ARBA00004479"/>
    </source>
</evidence>
<evidence type="ECO:0000256" key="6">
    <source>
        <dbReference type="ARBA" id="ARBA00022989"/>
    </source>
</evidence>
<dbReference type="Gene3D" id="3.40.50.410">
    <property type="entry name" value="von Willebrand factor, type A domain"/>
    <property type="match status" value="1"/>
</dbReference>
<dbReference type="SUPFAM" id="SSF53300">
    <property type="entry name" value="vWA-like"/>
    <property type="match status" value="1"/>
</dbReference>
<dbReference type="Pfam" id="PF05587">
    <property type="entry name" value="Anth_Ig"/>
    <property type="match status" value="1"/>
</dbReference>
<gene>
    <name evidence="13" type="primary">LOC112927897</name>
</gene>
<proteinExistence type="inferred from homology"/>
<evidence type="ECO:0000256" key="7">
    <source>
        <dbReference type="ARBA" id="ARBA00023136"/>
    </source>
</evidence>
<evidence type="ECO:0000256" key="4">
    <source>
        <dbReference type="ARBA" id="ARBA00022723"/>
    </source>
</evidence>
<accession>A0ABM5AF19</accession>
<feature type="domain" description="VWFA" evidence="11">
    <location>
        <begin position="89"/>
        <end position="260"/>
    </location>
</feature>
<dbReference type="InterPro" id="IPR036465">
    <property type="entry name" value="vWFA_dom_sf"/>
</dbReference>
<feature type="compositionally biased region" description="Basic residues" evidence="8">
    <location>
        <begin position="48"/>
        <end position="67"/>
    </location>
</feature>
<dbReference type="PROSITE" id="PS50234">
    <property type="entry name" value="VWFA"/>
    <property type="match status" value="1"/>
</dbReference>
<keyword evidence="3 9" id="KW-0812">Transmembrane</keyword>
<feature type="transmembrane region" description="Helical" evidence="9">
    <location>
        <begin position="810"/>
        <end position="828"/>
    </location>
</feature>
<keyword evidence="4" id="KW-0479">Metal-binding</keyword>
<dbReference type="Pfam" id="PF00092">
    <property type="entry name" value="VWA"/>
    <property type="match status" value="1"/>
</dbReference>
<organism evidence="12 13">
    <name type="scientific">Vulpes vulpes</name>
    <name type="common">Red fox</name>
    <dbReference type="NCBI Taxonomy" id="9627"/>
    <lineage>
        <taxon>Eukaryota</taxon>
        <taxon>Metazoa</taxon>
        <taxon>Chordata</taxon>
        <taxon>Craniata</taxon>
        <taxon>Vertebrata</taxon>
        <taxon>Euteleostomi</taxon>
        <taxon>Mammalia</taxon>
        <taxon>Eutheria</taxon>
        <taxon>Laurasiatheria</taxon>
        <taxon>Carnivora</taxon>
        <taxon>Caniformia</taxon>
        <taxon>Canidae</taxon>
        <taxon>Vulpes</taxon>
    </lineage>
</organism>
<evidence type="ECO:0000259" key="11">
    <source>
        <dbReference type="PROSITE" id="PS50234"/>
    </source>
</evidence>
<comment type="similarity">
    <text evidence="2">Belongs to the ATR family.</text>
</comment>
<evidence type="ECO:0000313" key="12">
    <source>
        <dbReference type="Proteomes" id="UP001652641"/>
    </source>
</evidence>
<evidence type="ECO:0000256" key="2">
    <source>
        <dbReference type="ARBA" id="ARBA00008095"/>
    </source>
</evidence>
<dbReference type="GeneID" id="112927897"/>
<evidence type="ECO:0000256" key="3">
    <source>
        <dbReference type="ARBA" id="ARBA00022692"/>
    </source>
</evidence>
<evidence type="ECO:0000256" key="10">
    <source>
        <dbReference type="SAM" id="SignalP"/>
    </source>
</evidence>
<name>A0ABM5AF19_VULVU</name>
<evidence type="ECO:0000256" key="5">
    <source>
        <dbReference type="ARBA" id="ARBA00022729"/>
    </source>
</evidence>
<dbReference type="InterPro" id="IPR002035">
    <property type="entry name" value="VWF_A"/>
</dbReference>
<feature type="signal peptide" evidence="10">
    <location>
        <begin position="1"/>
        <end position="26"/>
    </location>
</feature>
<feature type="region of interest" description="Disordered" evidence="8">
    <location>
        <begin position="494"/>
        <end position="592"/>
    </location>
</feature>
<protein>
    <recommendedName>
        <fullName evidence="11">VWFA domain-containing protein</fullName>
    </recommendedName>
</protein>
<evidence type="ECO:0000313" key="13">
    <source>
        <dbReference type="RefSeq" id="XP_072613386.1"/>
    </source>
</evidence>
<sequence>MGSCSLGVPGPALLLLLVLPPPPLRARSLHPTVRGGSGDLHGPAQRDKGHRHHLHTHEKAPHHRRGPSHSAPRGHGEEEPGKPCHSEYDLYFILDKSGSVDNNWMDIYNLVEDLVNKFENPNVRISFVTYSTDGHTLLKLTSDKNKIRDGLAELQNIVPTGATHMQEGFIKVNEQIEEVNSGDKKFPSMIIALTDGTLMPEPYEETKIEAERSRQLGATIYSIGVMDYRRDQLLSIADSPDHVFGVDNGFKGLQDIVEPLTAKSCIEITNLEPSTFCAGRKSCSHKPRGCGARGACEACRTCACGACEACCACKACCAWGRAVRVGRVRARRAVLARRAVRGDDVCVRGVPCVQGVWCAQAVWRVLHMWRVMCVLRVWGVLRVQGVQGVRCVRGVLRVRGVRGVRGVQGVRGVRGVLRVRGARGVQGVLCVRGVLSVVCVQGARDAPARRAGLQAILRGGVLLPATARGRPSASSPSALTAQLRVSRSDLEAVAALRPLTPRRLSPGRTPDPDPRKDALGSAASESVSAPRSPGPAVSAPREPGRAPRPPGRIQPAVRTASAVAPGRLPERSPPASEASERPSHYLLGSSGSRTESSWECLWRHKALRPAALQGPAAVQPGESPSEGGVNCGDVLGLLGAAAKKTHPVWTRVLIHRHPSVPPGGPVLCELRILSLTSPRGLIVAFTENYELMVSGRGFNNARNPEEVICRFIFTDKKFFDKKAITMDDTTVMCPGVTIDNPDEVVLVEVSLNNGINFIKSNANITSKNCVTARDVPVEVPTVIPPIPTPHIDLPTPPATSNMPNVNPLCLALLLLALLLLPFLIWCCWRHCCKKPSLRARVRAPCWAPKTGLRLPLAGPPGAHRLVSALLLCPGSLRLRAVQRLGRDPQAQGGRGLPGAPAVPPAAEQGSCVTWSRPRTPPARAPVSLTFQPCKELPAVQIIQREPMGRCVPPPCPTFIVPCACQGGGMRRIEGKLDTLCDFVQCCNQMPLLWCQPRSKRRCFNFSLQPCRRLPCGPRICLPAPQECFPLSSCCSRYQPAPRVCSRLPSRMLPPPRALCGTALSLPPP</sequence>
<dbReference type="RefSeq" id="XP_072613386.1">
    <property type="nucleotide sequence ID" value="XM_072757285.1"/>
</dbReference>
<dbReference type="SMART" id="SM00327">
    <property type="entry name" value="VWA"/>
    <property type="match status" value="1"/>
</dbReference>